<keyword evidence="1" id="KW-0611">Plant defense</keyword>
<feature type="signal peptide" evidence="5">
    <location>
        <begin position="1"/>
        <end position="42"/>
    </location>
</feature>
<keyword evidence="5" id="KW-0732">Signal</keyword>
<dbReference type="InterPro" id="IPR016283">
    <property type="entry name" value="Glyco_hydro_19"/>
</dbReference>
<keyword evidence="2 4" id="KW-1015">Disulfide bond</keyword>
<dbReference type="OrthoDB" id="6018988at2"/>
<evidence type="ECO:0000313" key="8">
    <source>
        <dbReference type="Proteomes" id="UP000320042"/>
    </source>
</evidence>
<dbReference type="CDD" id="cd00325">
    <property type="entry name" value="chitinase_GH19"/>
    <property type="match status" value="1"/>
</dbReference>
<dbReference type="GO" id="GO:0005975">
    <property type="term" value="P:carbohydrate metabolic process"/>
    <property type="evidence" value="ECO:0007669"/>
    <property type="project" value="InterPro"/>
</dbReference>
<dbReference type="GO" id="GO:0006032">
    <property type="term" value="P:chitin catabolic process"/>
    <property type="evidence" value="ECO:0007669"/>
    <property type="project" value="InterPro"/>
</dbReference>
<dbReference type="InterPro" id="IPR023346">
    <property type="entry name" value="Lysozyme-like_dom_sf"/>
</dbReference>
<dbReference type="PANTHER" id="PTHR22595">
    <property type="entry name" value="CHITINASE-RELATED"/>
    <property type="match status" value="1"/>
</dbReference>
<dbReference type="Pfam" id="PF00182">
    <property type="entry name" value="Glyco_hydro_19"/>
    <property type="match status" value="1"/>
</dbReference>
<accession>A0A563UCR5</accession>
<organism evidence="7 8">
    <name type="scientific">Mucilaginibacter pallidiroseus</name>
    <dbReference type="NCBI Taxonomy" id="2599295"/>
    <lineage>
        <taxon>Bacteria</taxon>
        <taxon>Pseudomonadati</taxon>
        <taxon>Bacteroidota</taxon>
        <taxon>Sphingobacteriia</taxon>
        <taxon>Sphingobacteriales</taxon>
        <taxon>Sphingobacteriaceae</taxon>
        <taxon>Mucilaginibacter</taxon>
    </lineage>
</organism>
<dbReference type="AlphaFoldDB" id="A0A563UCR5"/>
<dbReference type="PANTHER" id="PTHR22595:SF79">
    <property type="entry name" value="CHITINASE 12"/>
    <property type="match status" value="1"/>
</dbReference>
<reference evidence="7 8" key="1">
    <citation type="submission" date="2019-07" db="EMBL/GenBank/DDBJ databases">
        <authorList>
            <person name="Kim J."/>
        </authorList>
    </citation>
    <scope>NUCLEOTIDE SEQUENCE [LARGE SCALE GENOMIC DNA]</scope>
    <source>
        <strain evidence="8">dk17</strain>
    </source>
</reference>
<dbReference type="GO" id="GO:0016998">
    <property type="term" value="P:cell wall macromolecule catabolic process"/>
    <property type="evidence" value="ECO:0007669"/>
    <property type="project" value="InterPro"/>
</dbReference>
<name>A0A563UCR5_9SPHI</name>
<evidence type="ECO:0000256" key="1">
    <source>
        <dbReference type="ARBA" id="ARBA00022821"/>
    </source>
</evidence>
<evidence type="ECO:0000256" key="2">
    <source>
        <dbReference type="ARBA" id="ARBA00023157"/>
    </source>
</evidence>
<comment type="caution">
    <text evidence="7">The sequence shown here is derived from an EMBL/GenBank/DDBJ whole genome shotgun (WGS) entry which is preliminary data.</text>
</comment>
<protein>
    <recommendedName>
        <fullName evidence="6">Glycoside hydrolase family 19 catalytic domain-containing protein</fullName>
    </recommendedName>
</protein>
<dbReference type="Proteomes" id="UP000320042">
    <property type="component" value="Unassembled WGS sequence"/>
</dbReference>
<evidence type="ECO:0000259" key="6">
    <source>
        <dbReference type="Pfam" id="PF00182"/>
    </source>
</evidence>
<feature type="domain" description="Glycoside hydrolase family 19 catalytic" evidence="6">
    <location>
        <begin position="148"/>
        <end position="337"/>
    </location>
</feature>
<evidence type="ECO:0000313" key="7">
    <source>
        <dbReference type="EMBL" id="TWR29069.1"/>
    </source>
</evidence>
<dbReference type="InterPro" id="IPR000726">
    <property type="entry name" value="Glyco_hydro_19_cat"/>
</dbReference>
<dbReference type="GO" id="GO:0050832">
    <property type="term" value="P:defense response to fungus"/>
    <property type="evidence" value="ECO:0007669"/>
    <property type="project" value="UniProtKB-ARBA"/>
</dbReference>
<proteinExistence type="predicted"/>
<dbReference type="Gene3D" id="1.10.530.10">
    <property type="match status" value="2"/>
</dbReference>
<dbReference type="PIRSF" id="PIRSF001060">
    <property type="entry name" value="Endochitinase"/>
    <property type="match status" value="1"/>
</dbReference>
<dbReference type="GO" id="GO:0004568">
    <property type="term" value="F:chitinase activity"/>
    <property type="evidence" value="ECO:0007669"/>
    <property type="project" value="InterPro"/>
</dbReference>
<evidence type="ECO:0000256" key="4">
    <source>
        <dbReference type="PIRSR" id="PIRSR001060-2"/>
    </source>
</evidence>
<gene>
    <name evidence="7" type="ORF">FPZ43_12475</name>
</gene>
<feature type="active site" description="Proton donor" evidence="3">
    <location>
        <position position="174"/>
    </location>
</feature>
<dbReference type="EMBL" id="VOEJ01000005">
    <property type="protein sequence ID" value="TWR29069.1"/>
    <property type="molecule type" value="Genomic_DNA"/>
</dbReference>
<sequence>MPCMFCSKYMPLHIMKTIISTAKLAVISVSALALLSFSCGNAGNSKNVAAQKKQEAPVAAPSFSKFISEQQFNTLFPERDKFYTYQAFIKAVDELALIKLRVARRAESVYQFTRTDKSTGKATIVRQDGDWNEAWAKVKPDSVYMIDYGNFCTAGDAQTNKRELAAFFAQIAHETRHGRNESYTDGLMLLHEDNTSLNYISDSDEYPPVKGQKYYGRGPMQISYNGNYGYASDCIFGNKHILLDKPSLIETDPVVSFKTAIYFWMTPETHKPSAHDVMIGKWQPKESDKAKGRTPGFGMTINIINGELECNKGEDNYSMKDRIGFYQFFLSKLGVSDPNCACSCGKMEPYKY</sequence>
<evidence type="ECO:0000256" key="5">
    <source>
        <dbReference type="SAM" id="SignalP"/>
    </source>
</evidence>
<feature type="chain" id="PRO_5022016739" description="Glycoside hydrolase family 19 catalytic domain-containing protein" evidence="5">
    <location>
        <begin position="43"/>
        <end position="352"/>
    </location>
</feature>
<dbReference type="Gene3D" id="3.30.20.10">
    <property type="entry name" value="Endochitinase, domain 2"/>
    <property type="match status" value="1"/>
</dbReference>
<keyword evidence="8" id="KW-1185">Reference proteome</keyword>
<dbReference type="SUPFAM" id="SSF53955">
    <property type="entry name" value="Lysozyme-like"/>
    <property type="match status" value="1"/>
</dbReference>
<evidence type="ECO:0000256" key="3">
    <source>
        <dbReference type="PIRSR" id="PIRSR001060-1"/>
    </source>
</evidence>
<feature type="disulfide bond" evidence="4">
    <location>
        <begin position="310"/>
        <end position="342"/>
    </location>
</feature>